<dbReference type="GO" id="GO:0000221">
    <property type="term" value="C:vacuolar proton-transporting V-type ATPase, V1 domain"/>
    <property type="evidence" value="ECO:0007669"/>
    <property type="project" value="TreeGrafter"/>
</dbReference>
<organism evidence="6">
    <name type="scientific">Notodromas monacha</name>
    <dbReference type="NCBI Taxonomy" id="399045"/>
    <lineage>
        <taxon>Eukaryota</taxon>
        <taxon>Metazoa</taxon>
        <taxon>Ecdysozoa</taxon>
        <taxon>Arthropoda</taxon>
        <taxon>Crustacea</taxon>
        <taxon>Oligostraca</taxon>
        <taxon>Ostracoda</taxon>
        <taxon>Podocopa</taxon>
        <taxon>Podocopida</taxon>
        <taxon>Cypridocopina</taxon>
        <taxon>Cypridoidea</taxon>
        <taxon>Cyprididae</taxon>
        <taxon>Notodromas</taxon>
    </lineage>
</organism>
<dbReference type="Gene3D" id="1.20.1460.10">
    <property type="entry name" value="subunit c (vma5p) of the yeast v-atpase, domain 2"/>
    <property type="match status" value="1"/>
</dbReference>
<dbReference type="PANTHER" id="PTHR10137:SF0">
    <property type="entry name" value="V-TYPE PROTON ATPASE SUBUNIT C"/>
    <property type="match status" value="1"/>
</dbReference>
<dbReference type="EMBL" id="CAJPEX010003756">
    <property type="protein sequence ID" value="CAG0922521.1"/>
    <property type="molecule type" value="Genomic_DNA"/>
</dbReference>
<reference evidence="6" key="1">
    <citation type="submission" date="2020-11" db="EMBL/GenBank/DDBJ databases">
        <authorList>
            <person name="Tran Van P."/>
        </authorList>
    </citation>
    <scope>NUCLEOTIDE SEQUENCE</scope>
</reference>
<dbReference type="EMBL" id="OA885793">
    <property type="protein sequence ID" value="CAD7282369.1"/>
    <property type="molecule type" value="Genomic_DNA"/>
</dbReference>
<dbReference type="SUPFAM" id="SSF118203">
    <property type="entry name" value="Vacuolar ATP synthase subunit C"/>
    <property type="match status" value="1"/>
</dbReference>
<evidence type="ECO:0000256" key="3">
    <source>
        <dbReference type="ARBA" id="ARBA00022781"/>
    </source>
</evidence>
<dbReference type="Proteomes" id="UP000678499">
    <property type="component" value="Unassembled WGS sequence"/>
</dbReference>
<dbReference type="Gene3D" id="3.30.70.1180">
    <property type="entry name" value="Vacuolar atp synthase subunit c, domain 1"/>
    <property type="match status" value="1"/>
</dbReference>
<evidence type="ECO:0000256" key="1">
    <source>
        <dbReference type="ARBA" id="ARBA00006138"/>
    </source>
</evidence>
<dbReference type="GO" id="GO:0046961">
    <property type="term" value="F:proton-transporting ATPase activity, rotational mechanism"/>
    <property type="evidence" value="ECO:0007669"/>
    <property type="project" value="InterPro"/>
</dbReference>
<protein>
    <recommendedName>
        <fullName evidence="5">V-type proton ATPase subunit C</fullName>
    </recommendedName>
</protein>
<evidence type="ECO:0000256" key="4">
    <source>
        <dbReference type="ARBA" id="ARBA00023065"/>
    </source>
</evidence>
<evidence type="ECO:0000256" key="2">
    <source>
        <dbReference type="ARBA" id="ARBA00022448"/>
    </source>
</evidence>
<evidence type="ECO:0000256" key="5">
    <source>
        <dbReference type="RuleBase" id="RU364010"/>
    </source>
</evidence>
<dbReference type="OrthoDB" id="6605928at2759"/>
<accession>A0A7R9GH88</accession>
<dbReference type="InterPro" id="IPR004907">
    <property type="entry name" value="ATPase_V1-cplx_csu"/>
</dbReference>
<dbReference type="AlphaFoldDB" id="A0A7R9GH88"/>
<keyword evidence="7" id="KW-1185">Reference proteome</keyword>
<proteinExistence type="inferred from homology"/>
<dbReference type="PANTHER" id="PTHR10137">
    <property type="entry name" value="V-TYPE PROTON ATPASE SUBUNIT C"/>
    <property type="match status" value="1"/>
</dbReference>
<evidence type="ECO:0000313" key="7">
    <source>
        <dbReference type="Proteomes" id="UP000678499"/>
    </source>
</evidence>
<comment type="similarity">
    <text evidence="1 5">Belongs to the V-ATPase C subunit family.</text>
</comment>
<comment type="function">
    <text evidence="5">Subunit of the V1 complex of vacuolar(H+)-ATPase (V-ATPase), a multisubunit enzyme composed of a peripheral complex (V1) that hydrolyzes ATP and a membrane integral complex (V0) that translocates protons. V-ATPase is responsible for acidifying and maintaining the pH of intracellular compartments and in some cell types, is targeted to the plasma membrane, where it is responsible for acidifying the extracellular environment. Subunit C is necessary for the assembly of the catalytic sector of the enzyme and is likely to have a specific function in its catalytic activity.</text>
</comment>
<dbReference type="InterPro" id="IPR036132">
    <property type="entry name" value="Vac_ATP_synth_c_sf"/>
</dbReference>
<keyword evidence="4 5" id="KW-0406">Ion transport</keyword>
<name>A0A7R9GH88_9CRUS</name>
<dbReference type="Pfam" id="PF03223">
    <property type="entry name" value="V-ATPase_C"/>
    <property type="match status" value="1"/>
</dbReference>
<dbReference type="CDD" id="cd14785">
    <property type="entry name" value="V-ATPase_C"/>
    <property type="match status" value="1"/>
</dbReference>
<sequence>MAKVHVEHPLPVLLSLLKKHKHTLGKQVLAWVSDPTLFGLINHNTTTNNNNNNNKEMPLTELMLISVPGDPTPDKSLDRVHRRVKGMANMFNMRIPKFKVGTLDQLVALSESLSKFDADAEAVTHKVAGAIAEVERMNRHELTRDLKVDAKDVFHFVSTFDWDHSRFPLNMSVKNLSEAILKQYEKIGSELDKRLLEYRGLKKKVEEKNPTDASDKLTKMNLQGVVKKHHMIESENLVTALVVVQKSRIREWTSSYESLGPYVVPRSLEAIYSDGDNTLFGITIFKKYIEDFKHQVNLRHHAFRHFEFVTLQEDETKKTEFAAVKKQLSDLHGGLLKWLRIGFSESFICWMHLKVLRLFVESVLRYGLPVNFTGALLEPLKKSTAAKKTLLHAIDTLFADTQDTLSRQKLSAKDIADYPSLKDMIFSDDTLEYSFILFLFSIEVP</sequence>
<keyword evidence="2 5" id="KW-0813">Transport</keyword>
<keyword evidence="3 5" id="KW-0375">Hydrogen ion transport</keyword>
<comment type="subunit">
    <text evidence="5">V-ATPase is a heteromultimeric enzyme made up of two complexes: the ATP-hydrolytic V1 complex and the proton translocation V0 complex. The V1 complex consists of three catalytic AB heterodimers that form a heterohexamer, three peripheral stalks each consisting of EG heterodimers, one central rotor including subunits D and F, and the regulatory subunits C and H. The proton translocation complex V0 consists of the proton transport subunit a, a ring of proteolipid subunits c9c'', rotary subunit d, subunits e and f, and two accessory subunits.</text>
</comment>
<evidence type="ECO:0000313" key="6">
    <source>
        <dbReference type="EMBL" id="CAD7282369.1"/>
    </source>
</evidence>
<gene>
    <name evidence="6" type="ORF">NMOB1V02_LOCUS9994</name>
</gene>
<dbReference type="Gene3D" id="3.30.70.100">
    <property type="match status" value="1"/>
</dbReference>